<dbReference type="PANTHER" id="PTHR30619:SF1">
    <property type="entry name" value="RECOMBINATION PROTEIN 2"/>
    <property type="match status" value="1"/>
</dbReference>
<feature type="compositionally biased region" description="Gly residues" evidence="1">
    <location>
        <begin position="385"/>
        <end position="395"/>
    </location>
</feature>
<feature type="compositionally biased region" description="Pro residues" evidence="1">
    <location>
        <begin position="372"/>
        <end position="381"/>
    </location>
</feature>
<evidence type="ECO:0000256" key="1">
    <source>
        <dbReference type="SAM" id="MobiDB-lite"/>
    </source>
</evidence>
<dbReference type="Gene3D" id="3.60.15.10">
    <property type="entry name" value="Ribonuclease Z/Hydroxyacylglutathione hydrolase-like"/>
    <property type="match status" value="1"/>
</dbReference>
<feature type="region of interest" description="Disordered" evidence="1">
    <location>
        <begin position="362"/>
        <end position="396"/>
    </location>
</feature>
<dbReference type="EMBL" id="SGWV01000007">
    <property type="protein sequence ID" value="RZS57811.1"/>
    <property type="molecule type" value="Genomic_DNA"/>
</dbReference>
<dbReference type="Proteomes" id="UP000293433">
    <property type="component" value="Unassembled WGS sequence"/>
</dbReference>
<sequence length="1273" mass="136635">MFQCCQRWVAVAVLILALPLACEPANAQEMYHLPLQREGQASVTIDDQSRTAFIVDLGKSGDGNQVVINGKPLVDFVALEKKVENFVVACSHPHADHMGGIEALFKNAKRSFYFDGDLSKPKFKSITVIDDGVSNSLAKLYESFAKSVDGRTDIKFTRIAVTDAAGRPGNAYRQLADLQKALTIENVAYDRKGKAKEHGRSIVTLTRFKDGPVIADFDDADSAAIRSAVDKLKASGINKIDVFVVPHHGSKYHDISPILELNPHQAIIAVNPNNRFGHPTSPILARLMKGLGAENVIFTGSLESVVIDKGGVRPSMHTAANRDSYALFVEHARSRVEKQAPSKAKAEELALFDEIRTMMFKAPPESFGPGTSPIPPSPSPNRPSGGAGSSGGGGATEILDARLASHGSILTPGFEAGYLPPRGMPAQDLKKNRPFSPATSQATQPVAYVSVATEEAARAPVALATAPANTAVRYLSPTGLDSAVVPTNWSVPGTSTTARKQNALPDGGMVYLNGGAVTLVGNDTSLVDATVDTCGTRVCLRTPKISFELPFGDVQLFKEVWHRVSVGVDAFYLSINPRNEYLKDPARFKDIPAGRMRFGSGVPMASDGAMNEVVTAGGIARSRIGMILWDADVAFKSAALGVDAKSGTKSAAYASVGAEEGEAGNVQADLAVGTDNRWCRLYWTSGSPRLVLNTASKRVVFSGDAVVAKSEAMKLVAGDLRPYAQGTWCQREKRLAARLQREANTTAQGSASLQRLRELSQMQAFAVWAKARNLAGTPAIQWNETQSGSAAVPTWTSGIRSAPVFQVQVQRSKQGGNSSHAVHMHFDDGKTYIECFAKPWRNVDVEWRALGLRKEGDAWQITSSRDSEAISNWLTAFASKVARCGNGVLLPTLTVDGLGEDDAFEGTSTIGPVQHVMSSQIHGGVLLAMLAERNFAEAFEPEAALWSPAGSLFLRRQAGEVSFWSVPPVSSGAHAVAQRIVFSDAKITEIRADEGKVRIALSTAAGSIVRKETRAKAADPVGPGLEVLEAYHASTGDSVLQKAVRSCPAGETQEHSQTGCLQRADMSAKEALHATFKDEAPPQVAVMRMVGDGVWVVELDMRHVQAAIDEQWKAGDQKEINHALHISRSYALWGFRVEAASILIQASKDISAESQDTILLAQVLRMGDGVDPAQWRRLNSIVRELFDIERGLKAKTVTADAAATRISKLSATLDLPTMRVDGLLMGLASDISESIAVQVRSAIVRERMTALAKSWKIKAQTLAALDAGILDEE</sequence>
<accession>A0A4Q7LTQ0</accession>
<organism evidence="3 4">
    <name type="scientific">Sphaerotilus mobilis</name>
    <dbReference type="NCBI Taxonomy" id="47994"/>
    <lineage>
        <taxon>Bacteria</taxon>
        <taxon>Pseudomonadati</taxon>
        <taxon>Pseudomonadota</taxon>
        <taxon>Betaproteobacteria</taxon>
        <taxon>Burkholderiales</taxon>
        <taxon>Sphaerotilaceae</taxon>
        <taxon>Sphaerotilus</taxon>
    </lineage>
</organism>
<dbReference type="SUPFAM" id="SSF56281">
    <property type="entry name" value="Metallo-hydrolase/oxidoreductase"/>
    <property type="match status" value="2"/>
</dbReference>
<evidence type="ECO:0000313" key="3">
    <source>
        <dbReference type="EMBL" id="RZS57811.1"/>
    </source>
</evidence>
<proteinExistence type="predicted"/>
<evidence type="ECO:0008006" key="5">
    <source>
        <dbReference type="Google" id="ProtNLM"/>
    </source>
</evidence>
<dbReference type="InterPro" id="IPR036866">
    <property type="entry name" value="RibonucZ/Hydroxyglut_hydro"/>
</dbReference>
<name>A0A4Q7LTQ0_9BURK</name>
<keyword evidence="4" id="KW-1185">Reference proteome</keyword>
<evidence type="ECO:0000313" key="4">
    <source>
        <dbReference type="Proteomes" id="UP000293433"/>
    </source>
</evidence>
<dbReference type="PANTHER" id="PTHR30619">
    <property type="entry name" value="DNA INTERNALIZATION/COMPETENCE PROTEIN COMEC/REC2"/>
    <property type="match status" value="1"/>
</dbReference>
<feature type="chain" id="PRO_5021016908" description="Beta-lactamase superfamily II metal-dependent hydrolase" evidence="2">
    <location>
        <begin position="28"/>
        <end position="1273"/>
    </location>
</feature>
<protein>
    <recommendedName>
        <fullName evidence="5">Beta-lactamase superfamily II metal-dependent hydrolase</fullName>
    </recommendedName>
</protein>
<comment type="caution">
    <text evidence="3">The sequence shown here is derived from an EMBL/GenBank/DDBJ whole genome shotgun (WGS) entry which is preliminary data.</text>
</comment>
<evidence type="ECO:0000256" key="2">
    <source>
        <dbReference type="SAM" id="SignalP"/>
    </source>
</evidence>
<keyword evidence="2" id="KW-0732">Signal</keyword>
<gene>
    <name evidence="3" type="ORF">EV685_0083</name>
</gene>
<feature type="signal peptide" evidence="2">
    <location>
        <begin position="1"/>
        <end position="27"/>
    </location>
</feature>
<reference evidence="3 4" key="1">
    <citation type="submission" date="2019-02" db="EMBL/GenBank/DDBJ databases">
        <title>Genomic Encyclopedia of Type Strains, Phase IV (KMG-IV): sequencing the most valuable type-strain genomes for metagenomic binning, comparative biology and taxonomic classification.</title>
        <authorList>
            <person name="Goeker M."/>
        </authorList>
    </citation>
    <scope>NUCLEOTIDE SEQUENCE [LARGE SCALE GENOMIC DNA]</scope>
    <source>
        <strain evidence="3 4">DSM 10617</strain>
    </source>
</reference>
<dbReference type="InterPro" id="IPR052159">
    <property type="entry name" value="Competence_DNA_uptake"/>
</dbReference>
<dbReference type="AlphaFoldDB" id="A0A4Q7LTQ0"/>